<dbReference type="InterPro" id="IPR000195">
    <property type="entry name" value="Rab-GAP-TBC_dom"/>
</dbReference>
<evidence type="ECO:0000256" key="1">
    <source>
        <dbReference type="SAM" id="Coils"/>
    </source>
</evidence>
<name>A0ABR2K7I5_9EUKA</name>
<evidence type="ECO:0000313" key="3">
    <source>
        <dbReference type="EMBL" id="KAK8886457.1"/>
    </source>
</evidence>
<keyword evidence="1" id="KW-0175">Coiled coil</keyword>
<feature type="domain" description="Rab-GAP TBC" evidence="2">
    <location>
        <begin position="223"/>
        <end position="440"/>
    </location>
</feature>
<dbReference type="InterPro" id="IPR035969">
    <property type="entry name" value="Rab-GAP_TBC_sf"/>
</dbReference>
<accession>A0ABR2K7I5</accession>
<evidence type="ECO:0000259" key="2">
    <source>
        <dbReference type="Pfam" id="PF00566"/>
    </source>
</evidence>
<comment type="caution">
    <text evidence="3">The sequence shown here is derived from an EMBL/GenBank/DDBJ whole genome shotgun (WGS) entry which is preliminary data.</text>
</comment>
<dbReference type="Proteomes" id="UP001470230">
    <property type="component" value="Unassembled WGS sequence"/>
</dbReference>
<protein>
    <recommendedName>
        <fullName evidence="2">Rab-GAP TBC domain-containing protein</fullName>
    </recommendedName>
</protein>
<dbReference type="Pfam" id="PF00566">
    <property type="entry name" value="RabGAP-TBC"/>
    <property type="match status" value="1"/>
</dbReference>
<gene>
    <name evidence="3" type="ORF">M9Y10_041920</name>
</gene>
<organism evidence="3 4">
    <name type="scientific">Tritrichomonas musculus</name>
    <dbReference type="NCBI Taxonomy" id="1915356"/>
    <lineage>
        <taxon>Eukaryota</taxon>
        <taxon>Metamonada</taxon>
        <taxon>Parabasalia</taxon>
        <taxon>Tritrichomonadida</taxon>
        <taxon>Tritrichomonadidae</taxon>
        <taxon>Tritrichomonas</taxon>
    </lineage>
</organism>
<proteinExistence type="predicted"/>
<feature type="coiled-coil region" evidence="1">
    <location>
        <begin position="234"/>
        <end position="261"/>
    </location>
</feature>
<sequence length="482" mass="55774">MSQEQSFPVSYLDQKQVEHETGCLKVQHTNGNVTFSFYSTERPNSIAIADSICNLSDFTVFELSTTSPLSITFSGSASSTTFSFKKPEDKQKFMELISTKVRVIRSDLNPLLFLLESIDFGESEFCTILLPNTNTSKPPTRILFTPEKRWTTTKKEKTDGDSTETDKKSDVLYIELNHVTKDNFNEKSESNDFLYNANIDNAVLFDAFKKLLHKDLTPDDAPYDQVKKQWKLIIPRQFANYKNLQELIKNLESDINKHSSLFEKFNPNSKRIMKIAFNILLSYSIYNWDGTFNNKSLIELLFPFLDAYIAQNPISGNESSFDDEKCESEIFTIFDVFYSSNDFSQLNNTSKQPFIKEILPKIGEVLENHFEKLSNLLRQKQVHSLDFLRDDLSRWFVDIFPSDDSKAIQRLWISILSFDGNVSGFFKSFVIALLYYVAPELNELNPLSFEEFVERFNEVKKKVDLITLLDNTRLINEEIKNL</sequence>
<dbReference type="EMBL" id="JAPFFF010000007">
    <property type="protein sequence ID" value="KAK8886457.1"/>
    <property type="molecule type" value="Genomic_DNA"/>
</dbReference>
<evidence type="ECO:0000313" key="4">
    <source>
        <dbReference type="Proteomes" id="UP001470230"/>
    </source>
</evidence>
<dbReference type="SUPFAM" id="SSF47923">
    <property type="entry name" value="Ypt/Rab-GAP domain of gyp1p"/>
    <property type="match status" value="1"/>
</dbReference>
<keyword evidence="4" id="KW-1185">Reference proteome</keyword>
<reference evidence="3 4" key="1">
    <citation type="submission" date="2024-04" db="EMBL/GenBank/DDBJ databases">
        <title>Tritrichomonas musculus Genome.</title>
        <authorList>
            <person name="Alves-Ferreira E."/>
            <person name="Grigg M."/>
            <person name="Lorenzi H."/>
            <person name="Galac M."/>
        </authorList>
    </citation>
    <scope>NUCLEOTIDE SEQUENCE [LARGE SCALE GENOMIC DNA]</scope>
    <source>
        <strain evidence="3 4">EAF2021</strain>
    </source>
</reference>